<dbReference type="OrthoDB" id="7041984at2"/>
<organism evidence="1 2">
    <name type="scientific">Azomonas agilis</name>
    <dbReference type="NCBI Taxonomy" id="116849"/>
    <lineage>
        <taxon>Bacteria</taxon>
        <taxon>Pseudomonadati</taxon>
        <taxon>Pseudomonadota</taxon>
        <taxon>Gammaproteobacteria</taxon>
        <taxon>Pseudomonadales</taxon>
        <taxon>Pseudomonadaceae</taxon>
        <taxon>Azomonas</taxon>
    </lineage>
</organism>
<dbReference type="EMBL" id="VLKG01000008">
    <property type="protein sequence ID" value="TWH64588.1"/>
    <property type="molecule type" value="Genomic_DNA"/>
</dbReference>
<comment type="caution">
    <text evidence="1">The sequence shown here is derived from an EMBL/GenBank/DDBJ whole genome shotgun (WGS) entry which is preliminary data.</text>
</comment>
<dbReference type="RefSeq" id="WP_144571958.1">
    <property type="nucleotide sequence ID" value="NZ_VLKG01000008.1"/>
</dbReference>
<evidence type="ECO:0008006" key="3">
    <source>
        <dbReference type="Google" id="ProtNLM"/>
    </source>
</evidence>
<name>A0A562I1M8_9GAMM</name>
<evidence type="ECO:0000313" key="2">
    <source>
        <dbReference type="Proteomes" id="UP000319627"/>
    </source>
</evidence>
<proteinExistence type="predicted"/>
<gene>
    <name evidence="1" type="ORF">LX59_02258</name>
</gene>
<evidence type="ECO:0000313" key="1">
    <source>
        <dbReference type="EMBL" id="TWH64588.1"/>
    </source>
</evidence>
<dbReference type="Proteomes" id="UP000319627">
    <property type="component" value="Unassembled WGS sequence"/>
</dbReference>
<accession>A0A562I1M8</accession>
<dbReference type="AlphaFoldDB" id="A0A562I1M8"/>
<reference evidence="1 2" key="1">
    <citation type="submission" date="2019-07" db="EMBL/GenBank/DDBJ databases">
        <title>Genomic Encyclopedia of Type Strains, Phase I: the one thousand microbial genomes (KMG-I) project.</title>
        <authorList>
            <person name="Kyrpides N."/>
        </authorList>
    </citation>
    <scope>NUCLEOTIDE SEQUENCE [LARGE SCALE GENOMIC DNA]</scope>
    <source>
        <strain evidence="1 2">DSM 375</strain>
    </source>
</reference>
<sequence>MYPEIVRIEINNEIDGFERTVINRLLPCFDSIEIEALERKNSFLENKSKKFDPDRDNEGCIEEDGYFEELNHIFTESALKQDYINSSATQLFHLFERQKKRFLGSDQTDIIKPKLAQIGYDLDSCPHWMALNKELRDAANAIKHGSESNAAKKLKSNFPHLLADKSVCLSKSDIERYIQNLRNFWRLALNGQVDS</sequence>
<keyword evidence="2" id="KW-1185">Reference proteome</keyword>
<protein>
    <recommendedName>
        <fullName evidence="3">RiboL-PSP-HEPN domain-containing protein</fullName>
    </recommendedName>
</protein>